<keyword evidence="7" id="KW-1185">Reference proteome</keyword>
<comment type="caution">
    <text evidence="6">The sequence shown here is derived from an EMBL/GenBank/DDBJ whole genome shotgun (WGS) entry which is preliminary data.</text>
</comment>
<comment type="subcellular location">
    <subcellularLocation>
        <location evidence="1">Membrane</location>
        <topology evidence="1">Single-pass membrane protein</topology>
    </subcellularLocation>
</comment>
<dbReference type="Pfam" id="PF04011">
    <property type="entry name" value="LemA"/>
    <property type="match status" value="1"/>
</dbReference>
<proteinExistence type="inferred from homology"/>
<evidence type="ECO:0000313" key="7">
    <source>
        <dbReference type="Proteomes" id="UP001596303"/>
    </source>
</evidence>
<keyword evidence="4" id="KW-1133">Transmembrane helix</keyword>
<keyword evidence="3" id="KW-0812">Transmembrane</keyword>
<name>A0ABW1S7P8_9PROT</name>
<evidence type="ECO:0000256" key="3">
    <source>
        <dbReference type="ARBA" id="ARBA00022692"/>
    </source>
</evidence>
<dbReference type="InterPro" id="IPR007156">
    <property type="entry name" value="MamQ_LemA"/>
</dbReference>
<organism evidence="6 7">
    <name type="scientific">Ponticaulis profundi</name>
    <dbReference type="NCBI Taxonomy" id="2665222"/>
    <lineage>
        <taxon>Bacteria</taxon>
        <taxon>Pseudomonadati</taxon>
        <taxon>Pseudomonadota</taxon>
        <taxon>Alphaproteobacteria</taxon>
        <taxon>Hyphomonadales</taxon>
        <taxon>Hyphomonadaceae</taxon>
        <taxon>Ponticaulis</taxon>
    </lineage>
</organism>
<evidence type="ECO:0000256" key="1">
    <source>
        <dbReference type="ARBA" id="ARBA00004167"/>
    </source>
</evidence>
<keyword evidence="5" id="KW-0472">Membrane</keyword>
<evidence type="ECO:0000313" key="6">
    <source>
        <dbReference type="EMBL" id="MFC6197663.1"/>
    </source>
</evidence>
<reference evidence="7" key="1">
    <citation type="journal article" date="2019" name="Int. J. Syst. Evol. Microbiol.">
        <title>The Global Catalogue of Microorganisms (GCM) 10K type strain sequencing project: providing services to taxonomists for standard genome sequencing and annotation.</title>
        <authorList>
            <consortium name="The Broad Institute Genomics Platform"/>
            <consortium name="The Broad Institute Genome Sequencing Center for Infectious Disease"/>
            <person name="Wu L."/>
            <person name="Ma J."/>
        </authorList>
    </citation>
    <scope>NUCLEOTIDE SEQUENCE [LARGE SCALE GENOMIC DNA]</scope>
    <source>
        <strain evidence="7">CGMCC-1.15741</strain>
    </source>
</reference>
<dbReference type="Proteomes" id="UP001596303">
    <property type="component" value="Unassembled WGS sequence"/>
</dbReference>
<dbReference type="PANTHER" id="PTHR34478:SF2">
    <property type="entry name" value="MEMBRANE PROTEIN"/>
    <property type="match status" value="1"/>
</dbReference>
<accession>A0ABW1S7P8</accession>
<dbReference type="RefSeq" id="WP_377377122.1">
    <property type="nucleotide sequence ID" value="NZ_JBHSSW010000005.1"/>
</dbReference>
<evidence type="ECO:0000256" key="4">
    <source>
        <dbReference type="ARBA" id="ARBA00022989"/>
    </source>
</evidence>
<dbReference type="InterPro" id="IPR023353">
    <property type="entry name" value="LemA-like_dom_sf"/>
</dbReference>
<dbReference type="Gene3D" id="1.20.1440.20">
    <property type="entry name" value="LemA-like domain"/>
    <property type="match status" value="1"/>
</dbReference>
<gene>
    <name evidence="6" type="ORF">ACFQDM_06210</name>
</gene>
<dbReference type="PANTHER" id="PTHR34478">
    <property type="entry name" value="PROTEIN LEMA"/>
    <property type="match status" value="1"/>
</dbReference>
<evidence type="ECO:0000256" key="2">
    <source>
        <dbReference type="ARBA" id="ARBA00008854"/>
    </source>
</evidence>
<sequence length="185" mass="20974">MYILLGVGALLIVAVILVYNHLVSKKQMVDNGWSDIDVQLKRRADLIPSLVNVVRGYSEHEKTLLTDVVTKRGEALAVKDSPRLRSEKETQISQQLTRVLALAEAYPDLKANEQFLKLQDELVNTEDEISYARRFFNGAVREYNTAIQTFPSNLVAMIFSFREAEFFEIEQIDRQLPSLNLGASA</sequence>
<evidence type="ECO:0000256" key="5">
    <source>
        <dbReference type="ARBA" id="ARBA00023136"/>
    </source>
</evidence>
<comment type="similarity">
    <text evidence="2">Belongs to the LemA family.</text>
</comment>
<protein>
    <submittedName>
        <fullName evidence="6">LemA family protein</fullName>
    </submittedName>
</protein>
<dbReference type="EMBL" id="JBHSSW010000005">
    <property type="protein sequence ID" value="MFC6197663.1"/>
    <property type="molecule type" value="Genomic_DNA"/>
</dbReference>
<dbReference type="SUPFAM" id="SSF140478">
    <property type="entry name" value="LemA-like"/>
    <property type="match status" value="1"/>
</dbReference>